<sequence>MLRKHRTAETSATPNLAPFSISQAQAGRGMSLCPSAQETRTPEHVKRERSAAAVDKRDLALEIAPTSMDLERKTCEGRVNDWFHVPGQGAVELSKRFVTGRGQGICRQIVVGDLPSCVAALCKNWATRPQTSDNPLVRQILHSEFEAELQKLRHSGLRSPPRSEGVEDEESRIAITVVVVIGVEWFKHEEGDCLDVGKEGRGLGVEQVEDGEHGVVALELHVESGESGQRAENWDDSVRCVAFVGASRERSDARRSLQE</sequence>
<evidence type="ECO:0000313" key="3">
    <source>
        <dbReference type="Proteomes" id="UP001221757"/>
    </source>
</evidence>
<evidence type="ECO:0000313" key="2">
    <source>
        <dbReference type="EMBL" id="KAJ7698128.1"/>
    </source>
</evidence>
<feature type="compositionally biased region" description="Polar residues" evidence="1">
    <location>
        <begin position="9"/>
        <end position="20"/>
    </location>
</feature>
<dbReference type="EMBL" id="JARKIE010000027">
    <property type="protein sequence ID" value="KAJ7698128.1"/>
    <property type="molecule type" value="Genomic_DNA"/>
</dbReference>
<accession>A0AAD7DSI0</accession>
<protein>
    <submittedName>
        <fullName evidence="2">Uncharacterized protein</fullName>
    </submittedName>
</protein>
<reference evidence="2" key="1">
    <citation type="submission" date="2023-03" db="EMBL/GenBank/DDBJ databases">
        <title>Massive genome expansion in bonnet fungi (Mycena s.s.) driven by repeated elements and novel gene families across ecological guilds.</title>
        <authorList>
            <consortium name="Lawrence Berkeley National Laboratory"/>
            <person name="Harder C.B."/>
            <person name="Miyauchi S."/>
            <person name="Viragh M."/>
            <person name="Kuo A."/>
            <person name="Thoen E."/>
            <person name="Andreopoulos B."/>
            <person name="Lu D."/>
            <person name="Skrede I."/>
            <person name="Drula E."/>
            <person name="Henrissat B."/>
            <person name="Morin E."/>
            <person name="Kohler A."/>
            <person name="Barry K."/>
            <person name="LaButti K."/>
            <person name="Morin E."/>
            <person name="Salamov A."/>
            <person name="Lipzen A."/>
            <person name="Mereny Z."/>
            <person name="Hegedus B."/>
            <person name="Baldrian P."/>
            <person name="Stursova M."/>
            <person name="Weitz H."/>
            <person name="Taylor A."/>
            <person name="Grigoriev I.V."/>
            <person name="Nagy L.G."/>
            <person name="Martin F."/>
            <person name="Kauserud H."/>
        </authorList>
    </citation>
    <scope>NUCLEOTIDE SEQUENCE</scope>
    <source>
        <strain evidence="2">CBHHK067</strain>
    </source>
</reference>
<dbReference type="Proteomes" id="UP001221757">
    <property type="component" value="Unassembled WGS sequence"/>
</dbReference>
<evidence type="ECO:0000256" key="1">
    <source>
        <dbReference type="SAM" id="MobiDB-lite"/>
    </source>
</evidence>
<proteinExistence type="predicted"/>
<organism evidence="2 3">
    <name type="scientific">Mycena rosella</name>
    <name type="common">Pink bonnet</name>
    <name type="synonym">Agaricus rosellus</name>
    <dbReference type="NCBI Taxonomy" id="1033263"/>
    <lineage>
        <taxon>Eukaryota</taxon>
        <taxon>Fungi</taxon>
        <taxon>Dikarya</taxon>
        <taxon>Basidiomycota</taxon>
        <taxon>Agaricomycotina</taxon>
        <taxon>Agaricomycetes</taxon>
        <taxon>Agaricomycetidae</taxon>
        <taxon>Agaricales</taxon>
        <taxon>Marasmiineae</taxon>
        <taxon>Mycenaceae</taxon>
        <taxon>Mycena</taxon>
    </lineage>
</organism>
<keyword evidence="3" id="KW-1185">Reference proteome</keyword>
<feature type="region of interest" description="Disordered" evidence="1">
    <location>
        <begin position="1"/>
        <end position="20"/>
    </location>
</feature>
<dbReference type="AlphaFoldDB" id="A0AAD7DSI0"/>
<comment type="caution">
    <text evidence="2">The sequence shown here is derived from an EMBL/GenBank/DDBJ whole genome shotgun (WGS) entry which is preliminary data.</text>
</comment>
<gene>
    <name evidence="2" type="ORF">B0H17DRAFT_1130048</name>
</gene>
<name>A0AAD7DSI0_MYCRO</name>